<evidence type="ECO:0000256" key="3">
    <source>
        <dbReference type="ARBA" id="ARBA00017473"/>
    </source>
</evidence>
<evidence type="ECO:0000313" key="13">
    <source>
        <dbReference type="EMBL" id="WCT74811.1"/>
    </source>
</evidence>
<evidence type="ECO:0000259" key="12">
    <source>
        <dbReference type="Pfam" id="PF08544"/>
    </source>
</evidence>
<keyword evidence="4 10" id="KW-0808">Transferase</keyword>
<evidence type="ECO:0000256" key="4">
    <source>
        <dbReference type="ARBA" id="ARBA00022679"/>
    </source>
</evidence>
<sequence>MSAPAVTDAETGPLIETGYAKINLALHVRHRAADGYHAIETIFAFAEDGDRLILNDGEGVSLAIEGPFAAGLAGESDNLVTRAADRFLARFGGGGAAFTLEKTLPVASGIGGGSADAAAALRLLCRRGGVAVAEVMDIAAGLGADVPACIASVAQRGTGRGDELMSIAGDTLGGLALLLVNPLKPVSTGAVFKGWDQVDRGALGEGDPLAVALAGRNDLEPPALAIEPEIARVLALLGGQEGVTLARMSGSGATCFALFDGTEARNAAAEAIGVAEPGWWLMASRLR</sequence>
<evidence type="ECO:0000256" key="10">
    <source>
        <dbReference type="HAMAP-Rule" id="MF_00061"/>
    </source>
</evidence>
<accession>A0ABY7TPA1</accession>
<evidence type="ECO:0000259" key="11">
    <source>
        <dbReference type="Pfam" id="PF00288"/>
    </source>
</evidence>
<evidence type="ECO:0000313" key="14">
    <source>
        <dbReference type="Proteomes" id="UP001220395"/>
    </source>
</evidence>
<feature type="active site" evidence="10">
    <location>
        <position position="145"/>
    </location>
</feature>
<comment type="similarity">
    <text evidence="1 10">Belongs to the GHMP kinase family. IspE subfamily.</text>
</comment>
<dbReference type="PIRSF" id="PIRSF010376">
    <property type="entry name" value="IspE"/>
    <property type="match status" value="1"/>
</dbReference>
<comment type="function">
    <text evidence="10">Catalyzes the phosphorylation of the position 2 hydroxy group of 4-diphosphocytidyl-2C-methyl-D-erythritol.</text>
</comment>
<dbReference type="Pfam" id="PF08544">
    <property type="entry name" value="GHMP_kinases_C"/>
    <property type="match status" value="1"/>
</dbReference>
<keyword evidence="14" id="KW-1185">Reference proteome</keyword>
<dbReference type="Proteomes" id="UP001220395">
    <property type="component" value="Chromosome"/>
</dbReference>
<feature type="domain" description="GHMP kinase N-terminal" evidence="11">
    <location>
        <begin position="78"/>
        <end position="150"/>
    </location>
</feature>
<dbReference type="Pfam" id="PF00288">
    <property type="entry name" value="GHMP_kinases_N"/>
    <property type="match status" value="1"/>
</dbReference>
<dbReference type="RefSeq" id="WP_273690166.1">
    <property type="nucleotide sequence ID" value="NZ_CP117411.1"/>
</dbReference>
<dbReference type="EC" id="2.7.1.148" evidence="2 10"/>
<comment type="catalytic activity">
    <reaction evidence="10">
        <text>4-CDP-2-C-methyl-D-erythritol + ATP = 4-CDP-2-C-methyl-D-erythritol 2-phosphate + ADP + H(+)</text>
        <dbReference type="Rhea" id="RHEA:18437"/>
        <dbReference type="ChEBI" id="CHEBI:15378"/>
        <dbReference type="ChEBI" id="CHEBI:30616"/>
        <dbReference type="ChEBI" id="CHEBI:57823"/>
        <dbReference type="ChEBI" id="CHEBI:57919"/>
        <dbReference type="ChEBI" id="CHEBI:456216"/>
        <dbReference type="EC" id="2.7.1.148"/>
    </reaction>
</comment>
<dbReference type="EMBL" id="CP117411">
    <property type="protein sequence ID" value="WCT74811.1"/>
    <property type="molecule type" value="Genomic_DNA"/>
</dbReference>
<dbReference type="InterPro" id="IPR014721">
    <property type="entry name" value="Ribsml_uS5_D2-typ_fold_subgr"/>
</dbReference>
<proteinExistence type="inferred from homology"/>
<dbReference type="NCBIfam" id="NF011202">
    <property type="entry name" value="PRK14608.1"/>
    <property type="match status" value="1"/>
</dbReference>
<evidence type="ECO:0000256" key="9">
    <source>
        <dbReference type="ARBA" id="ARBA00032554"/>
    </source>
</evidence>
<gene>
    <name evidence="10" type="primary">ispE</name>
    <name evidence="13" type="ORF">PQ455_06215</name>
</gene>
<evidence type="ECO:0000256" key="2">
    <source>
        <dbReference type="ARBA" id="ARBA00012052"/>
    </source>
</evidence>
<evidence type="ECO:0000256" key="1">
    <source>
        <dbReference type="ARBA" id="ARBA00009684"/>
    </source>
</evidence>
<dbReference type="SUPFAM" id="SSF55060">
    <property type="entry name" value="GHMP Kinase, C-terminal domain"/>
    <property type="match status" value="1"/>
</dbReference>
<evidence type="ECO:0000256" key="7">
    <source>
        <dbReference type="ARBA" id="ARBA00022840"/>
    </source>
</evidence>
<dbReference type="InterPro" id="IPR004424">
    <property type="entry name" value="IspE"/>
</dbReference>
<keyword evidence="5 10" id="KW-0547">Nucleotide-binding</keyword>
<keyword evidence="7 10" id="KW-0067">ATP-binding</keyword>
<feature type="domain" description="GHMP kinase C-terminal" evidence="12">
    <location>
        <begin position="213"/>
        <end position="270"/>
    </location>
</feature>
<dbReference type="PANTHER" id="PTHR43527:SF2">
    <property type="entry name" value="4-DIPHOSPHOCYTIDYL-2-C-METHYL-D-ERYTHRITOL KINASE, CHLOROPLASTIC"/>
    <property type="match status" value="1"/>
</dbReference>
<dbReference type="Gene3D" id="3.30.230.10">
    <property type="match status" value="1"/>
</dbReference>
<evidence type="ECO:0000256" key="8">
    <source>
        <dbReference type="ARBA" id="ARBA00023229"/>
    </source>
</evidence>
<dbReference type="InterPro" id="IPR013750">
    <property type="entry name" value="GHMP_kinase_C_dom"/>
</dbReference>
<evidence type="ECO:0000256" key="5">
    <source>
        <dbReference type="ARBA" id="ARBA00022741"/>
    </source>
</evidence>
<dbReference type="PANTHER" id="PTHR43527">
    <property type="entry name" value="4-DIPHOSPHOCYTIDYL-2-C-METHYL-D-ERYTHRITOL KINASE, CHLOROPLASTIC"/>
    <property type="match status" value="1"/>
</dbReference>
<dbReference type="Gene3D" id="3.30.70.890">
    <property type="entry name" value="GHMP kinase, C-terminal domain"/>
    <property type="match status" value="1"/>
</dbReference>
<organism evidence="13 14">
    <name type="scientific">Sphingomonas naphthae</name>
    <dbReference type="NCBI Taxonomy" id="1813468"/>
    <lineage>
        <taxon>Bacteria</taxon>
        <taxon>Pseudomonadati</taxon>
        <taxon>Pseudomonadota</taxon>
        <taxon>Alphaproteobacteria</taxon>
        <taxon>Sphingomonadales</taxon>
        <taxon>Sphingomonadaceae</taxon>
        <taxon>Sphingomonas</taxon>
    </lineage>
</organism>
<dbReference type="GO" id="GO:0050515">
    <property type="term" value="F:4-(cytidine 5'-diphospho)-2-C-methyl-D-erythritol kinase activity"/>
    <property type="evidence" value="ECO:0007669"/>
    <property type="project" value="UniProtKB-EC"/>
</dbReference>
<dbReference type="InterPro" id="IPR006204">
    <property type="entry name" value="GHMP_kinase_N_dom"/>
</dbReference>
<dbReference type="InterPro" id="IPR020568">
    <property type="entry name" value="Ribosomal_Su5_D2-typ_SF"/>
</dbReference>
<keyword evidence="6 10" id="KW-0418">Kinase</keyword>
<reference evidence="13 14" key="1">
    <citation type="submission" date="2023-02" db="EMBL/GenBank/DDBJ databases">
        <title>Genome sequence of Sphingomonas naphthae.</title>
        <authorList>
            <person name="Kim S."/>
            <person name="Heo J."/>
            <person name="Kwon S.-W."/>
        </authorList>
    </citation>
    <scope>NUCLEOTIDE SEQUENCE [LARGE SCALE GENOMIC DNA]</scope>
    <source>
        <strain evidence="13 14">KACC 18716</strain>
    </source>
</reference>
<protein>
    <recommendedName>
        <fullName evidence="3 10">4-diphosphocytidyl-2-C-methyl-D-erythritol kinase</fullName>
        <shortName evidence="10">CMK</shortName>
        <ecNumber evidence="2 10">2.7.1.148</ecNumber>
    </recommendedName>
    <alternativeName>
        <fullName evidence="9 10">4-(cytidine-5'-diphospho)-2-C-methyl-D-erythritol kinase</fullName>
    </alternativeName>
</protein>
<comment type="pathway">
    <text evidence="10">Isoprenoid biosynthesis; isopentenyl diphosphate biosynthesis via DXP pathway; isopentenyl diphosphate from 1-deoxy-D-xylulose 5-phosphate: step 3/6.</text>
</comment>
<feature type="binding site" evidence="10">
    <location>
        <begin position="105"/>
        <end position="115"/>
    </location>
    <ligand>
        <name>ATP</name>
        <dbReference type="ChEBI" id="CHEBI:30616"/>
    </ligand>
</feature>
<dbReference type="HAMAP" id="MF_00061">
    <property type="entry name" value="IspE"/>
    <property type="match status" value="1"/>
</dbReference>
<feature type="active site" evidence="10">
    <location>
        <position position="21"/>
    </location>
</feature>
<keyword evidence="8 10" id="KW-0414">Isoprene biosynthesis</keyword>
<dbReference type="InterPro" id="IPR036554">
    <property type="entry name" value="GHMP_kinase_C_sf"/>
</dbReference>
<dbReference type="SUPFAM" id="SSF54211">
    <property type="entry name" value="Ribosomal protein S5 domain 2-like"/>
    <property type="match status" value="1"/>
</dbReference>
<evidence type="ECO:0000256" key="6">
    <source>
        <dbReference type="ARBA" id="ARBA00022777"/>
    </source>
</evidence>
<name>A0ABY7TPA1_9SPHN</name>